<name>A0AAP0RPX5_LIQFO</name>
<evidence type="ECO:0000256" key="4">
    <source>
        <dbReference type="RuleBase" id="RU367031"/>
    </source>
</evidence>
<keyword evidence="8" id="KW-1185">Reference proteome</keyword>
<sequence>MEDKERAISASPVNPGTSTPVTGVLPMAATGSSSMERSLARGGSGAVGGGGGEGESGGGMGMEAAVKKRKRGRPPKKNHDVNETMVFPELLPPAFSSAPSRGLLKRGRGRPKGSGKFQRLTSLGGLPAETAGVGFTPHVVIVHTGEDIMKKILSFSQKGPRSVCILSANGVVSSVIIHQPSPSGDILRFEGRFEIISLTGTCVSSETSGPRRKKCMFCVTLANSDGKVFGGVVAGSLIAAGPIQIIVGSFKQIAKKELESRLSAKSSKLAGMLDNSNLVRVPIAIAKMTKGDENYLKPTSATSNQNLKTAPFRNVDLECLQPSDLRLGERKSPNISASA</sequence>
<dbReference type="Proteomes" id="UP001415857">
    <property type="component" value="Unassembled WGS sequence"/>
</dbReference>
<keyword evidence="3 4" id="KW-0804">Transcription</keyword>
<evidence type="ECO:0000259" key="6">
    <source>
        <dbReference type="PROSITE" id="PS51742"/>
    </source>
</evidence>
<protein>
    <recommendedName>
        <fullName evidence="4">AT-hook motif nuclear-localized protein</fullName>
    </recommendedName>
</protein>
<dbReference type="SUPFAM" id="SSF117856">
    <property type="entry name" value="AF0104/ALDC/Ptd012-like"/>
    <property type="match status" value="1"/>
</dbReference>
<evidence type="ECO:0000256" key="1">
    <source>
        <dbReference type="ARBA" id="ARBA00023015"/>
    </source>
</evidence>
<dbReference type="PROSITE" id="PS51742">
    <property type="entry name" value="PPC"/>
    <property type="match status" value="1"/>
</dbReference>
<keyword evidence="4" id="KW-0539">Nucleus</keyword>
<dbReference type="PANTHER" id="PTHR31500:SF45">
    <property type="entry name" value="AT-HOOK MOTIF NUCLEAR-LOCALIZED PROTEIN"/>
    <property type="match status" value="1"/>
</dbReference>
<feature type="compositionally biased region" description="Gly residues" evidence="5">
    <location>
        <begin position="42"/>
        <end position="61"/>
    </location>
</feature>
<comment type="domain">
    <text evidence="4">The PPC domain mediates interactions between AHL proteins.</text>
</comment>
<comment type="caution">
    <text evidence="7">The sequence shown here is derived from an EMBL/GenBank/DDBJ whole genome shotgun (WGS) entry which is preliminary data.</text>
</comment>
<evidence type="ECO:0000256" key="3">
    <source>
        <dbReference type="ARBA" id="ARBA00023163"/>
    </source>
</evidence>
<proteinExistence type="predicted"/>
<keyword evidence="2 4" id="KW-0238">DNA-binding</keyword>
<dbReference type="Pfam" id="PF03479">
    <property type="entry name" value="PCC"/>
    <property type="match status" value="1"/>
</dbReference>
<dbReference type="Gene3D" id="3.30.1330.80">
    <property type="entry name" value="Hypothetical protein, similar to alpha- acetolactate decarboxylase, domain 2"/>
    <property type="match status" value="1"/>
</dbReference>
<organism evidence="7 8">
    <name type="scientific">Liquidambar formosana</name>
    <name type="common">Formosan gum</name>
    <dbReference type="NCBI Taxonomy" id="63359"/>
    <lineage>
        <taxon>Eukaryota</taxon>
        <taxon>Viridiplantae</taxon>
        <taxon>Streptophyta</taxon>
        <taxon>Embryophyta</taxon>
        <taxon>Tracheophyta</taxon>
        <taxon>Spermatophyta</taxon>
        <taxon>Magnoliopsida</taxon>
        <taxon>eudicotyledons</taxon>
        <taxon>Gunneridae</taxon>
        <taxon>Pentapetalae</taxon>
        <taxon>Saxifragales</taxon>
        <taxon>Altingiaceae</taxon>
        <taxon>Liquidambar</taxon>
    </lineage>
</organism>
<dbReference type="GO" id="GO:0003680">
    <property type="term" value="F:minor groove of adenine-thymine-rich DNA binding"/>
    <property type="evidence" value="ECO:0007669"/>
    <property type="project" value="UniProtKB-UniRule"/>
</dbReference>
<dbReference type="PANTHER" id="PTHR31500">
    <property type="entry name" value="AT-HOOK MOTIF NUCLEAR-LOCALIZED PROTEIN 9"/>
    <property type="match status" value="1"/>
</dbReference>
<gene>
    <name evidence="7" type="ORF">L1049_014101</name>
</gene>
<keyword evidence="1 4" id="KW-0805">Transcription regulation</keyword>
<feature type="region of interest" description="Disordered" evidence="5">
    <location>
        <begin position="1"/>
        <end position="82"/>
    </location>
</feature>
<dbReference type="CDD" id="cd11378">
    <property type="entry name" value="DUF296"/>
    <property type="match status" value="1"/>
</dbReference>
<feature type="region of interest" description="Disordered" evidence="5">
    <location>
        <begin position="97"/>
        <end position="117"/>
    </location>
</feature>
<dbReference type="InterPro" id="IPR005175">
    <property type="entry name" value="PPC_dom"/>
</dbReference>
<evidence type="ECO:0000313" key="8">
    <source>
        <dbReference type="Proteomes" id="UP001415857"/>
    </source>
</evidence>
<feature type="domain" description="PPC" evidence="6">
    <location>
        <begin position="131"/>
        <end position="270"/>
    </location>
</feature>
<reference evidence="7 8" key="1">
    <citation type="journal article" date="2024" name="Plant J.">
        <title>Genome sequences and population genomics reveal climatic adaptation and genomic divergence between two closely related sweetgum species.</title>
        <authorList>
            <person name="Xu W.Q."/>
            <person name="Ren C.Q."/>
            <person name="Zhang X.Y."/>
            <person name="Comes H.P."/>
            <person name="Liu X.H."/>
            <person name="Li Y.G."/>
            <person name="Kettle C.J."/>
            <person name="Jalonen R."/>
            <person name="Gaisberger H."/>
            <person name="Ma Y.Z."/>
            <person name="Qiu Y.X."/>
        </authorList>
    </citation>
    <scope>NUCLEOTIDE SEQUENCE [LARGE SCALE GENOMIC DNA]</scope>
    <source>
        <strain evidence="7">Hangzhou</strain>
    </source>
</reference>
<evidence type="ECO:0000256" key="5">
    <source>
        <dbReference type="SAM" id="MobiDB-lite"/>
    </source>
</evidence>
<feature type="compositionally biased region" description="Basic residues" evidence="5">
    <location>
        <begin position="103"/>
        <end position="113"/>
    </location>
</feature>
<comment type="function">
    <text evidence="4">Transcription factor that specifically binds AT-rich DNA sequences related to the nuclear matrix attachment regions (MARs).</text>
</comment>
<dbReference type="InterPro" id="IPR039605">
    <property type="entry name" value="AHL"/>
</dbReference>
<evidence type="ECO:0000313" key="7">
    <source>
        <dbReference type="EMBL" id="KAK9280412.1"/>
    </source>
</evidence>
<dbReference type="AlphaFoldDB" id="A0AAP0RPX5"/>
<feature type="compositionally biased region" description="Polar residues" evidence="5">
    <location>
        <begin position="11"/>
        <end position="21"/>
    </location>
</feature>
<feature type="compositionally biased region" description="Basic residues" evidence="5">
    <location>
        <begin position="67"/>
        <end position="76"/>
    </location>
</feature>
<accession>A0AAP0RPX5</accession>
<comment type="subcellular location">
    <subcellularLocation>
        <location evidence="4">Nucleus</location>
    </subcellularLocation>
</comment>
<dbReference type="EMBL" id="JBBPBK010000008">
    <property type="protein sequence ID" value="KAK9280412.1"/>
    <property type="molecule type" value="Genomic_DNA"/>
</dbReference>
<dbReference type="GO" id="GO:0005634">
    <property type="term" value="C:nucleus"/>
    <property type="evidence" value="ECO:0007669"/>
    <property type="project" value="UniProtKB-SubCell"/>
</dbReference>
<evidence type="ECO:0000256" key="2">
    <source>
        <dbReference type="ARBA" id="ARBA00023125"/>
    </source>
</evidence>